<protein>
    <submittedName>
        <fullName evidence="4">LCP family protein</fullName>
    </submittedName>
</protein>
<dbReference type="PANTHER" id="PTHR33392">
    <property type="entry name" value="POLYISOPRENYL-TEICHOIC ACID--PEPTIDOGLYCAN TEICHOIC ACID TRANSFERASE TAGU"/>
    <property type="match status" value="1"/>
</dbReference>
<sequence length="387" mass="40999">MAVRILLLLALAGLLALISPALPALSKYGAFPRTPERPVNLLLAGATPNYDETAAVWPYPAKPEDYSGLTDTIVLAQLRAGGQVEILSIPRDTWVNIPAPNPDKAGYGKINASNPRGGPETLVKAVQNLTGVPIDGYALLSLNALRDLTNASGGVSLDVPERMKYDDNAGHLHVDLQPGMQHLSGAQVEGFLRFRHDNLGDIGRVTRQQLYFQALGHKLTSPLNIWRWPGVVSALDRNTKTDLSRDVVAQVLGALLGGPKINTQTLPGNFGPSGTWTPDRSGIRELVAKSFSDPNDPRSRSVAIANIDAPAGAARALQNKLISDGYSNVWIANLQRVSAPTTFIAGEASAALSTLKADLGYGQVQPAGGAQGADITILLGRDTPVPN</sequence>
<dbReference type="EMBL" id="CP104213">
    <property type="protein sequence ID" value="UWX64086.1"/>
    <property type="molecule type" value="Genomic_DNA"/>
</dbReference>
<name>A0ABY5YIY6_9DEIO</name>
<comment type="similarity">
    <text evidence="1">Belongs to the LytR/CpsA/Psr (LCP) family.</text>
</comment>
<feature type="domain" description="Cell envelope-related transcriptional attenuator" evidence="2">
    <location>
        <begin position="70"/>
        <end position="219"/>
    </location>
</feature>
<keyword evidence="5" id="KW-1185">Reference proteome</keyword>
<dbReference type="InterPro" id="IPR027381">
    <property type="entry name" value="LytR/CpsA/Psr_C"/>
</dbReference>
<dbReference type="PANTHER" id="PTHR33392:SF6">
    <property type="entry name" value="POLYISOPRENYL-TEICHOIC ACID--PEPTIDOGLYCAN TEICHOIC ACID TRANSFERASE TAGU"/>
    <property type="match status" value="1"/>
</dbReference>
<dbReference type="Gene3D" id="3.40.630.190">
    <property type="entry name" value="LCP protein"/>
    <property type="match status" value="1"/>
</dbReference>
<proteinExistence type="inferred from homology"/>
<evidence type="ECO:0000313" key="5">
    <source>
        <dbReference type="Proteomes" id="UP001060261"/>
    </source>
</evidence>
<reference evidence="4" key="1">
    <citation type="submission" date="2022-09" db="EMBL/GenBank/DDBJ databases">
        <title>genome sequence of Deinococcus rubellus.</title>
        <authorList>
            <person name="Srinivasan S."/>
        </authorList>
    </citation>
    <scope>NUCLEOTIDE SEQUENCE</scope>
    <source>
        <strain evidence="4">Ant6</strain>
    </source>
</reference>
<evidence type="ECO:0000313" key="4">
    <source>
        <dbReference type="EMBL" id="UWX64086.1"/>
    </source>
</evidence>
<dbReference type="InterPro" id="IPR004474">
    <property type="entry name" value="LytR_CpsA_psr"/>
</dbReference>
<feature type="domain" description="LytR/CpsA/Psr regulator C-terminal" evidence="3">
    <location>
        <begin position="301"/>
        <end position="382"/>
    </location>
</feature>
<evidence type="ECO:0000259" key="3">
    <source>
        <dbReference type="Pfam" id="PF13399"/>
    </source>
</evidence>
<evidence type="ECO:0000256" key="1">
    <source>
        <dbReference type="ARBA" id="ARBA00006068"/>
    </source>
</evidence>
<dbReference type="Pfam" id="PF13399">
    <property type="entry name" value="LytR_C"/>
    <property type="match status" value="1"/>
</dbReference>
<gene>
    <name evidence="4" type="ORF">N0D28_15460</name>
</gene>
<accession>A0ABY5YIY6</accession>
<dbReference type="Pfam" id="PF03816">
    <property type="entry name" value="LytR_cpsA_psr"/>
    <property type="match status" value="1"/>
</dbReference>
<dbReference type="NCBIfam" id="TIGR00350">
    <property type="entry name" value="lytR_cpsA_psr"/>
    <property type="match status" value="1"/>
</dbReference>
<dbReference type="InterPro" id="IPR050922">
    <property type="entry name" value="LytR/CpsA/Psr_CW_biosynth"/>
</dbReference>
<dbReference type="RefSeq" id="WP_260560361.1">
    <property type="nucleotide sequence ID" value="NZ_BAABEC010000020.1"/>
</dbReference>
<organism evidence="4 5">
    <name type="scientific">Deinococcus rubellus</name>
    <dbReference type="NCBI Taxonomy" id="1889240"/>
    <lineage>
        <taxon>Bacteria</taxon>
        <taxon>Thermotogati</taxon>
        <taxon>Deinococcota</taxon>
        <taxon>Deinococci</taxon>
        <taxon>Deinococcales</taxon>
        <taxon>Deinococcaceae</taxon>
        <taxon>Deinococcus</taxon>
    </lineage>
</organism>
<evidence type="ECO:0000259" key="2">
    <source>
        <dbReference type="Pfam" id="PF03816"/>
    </source>
</evidence>
<dbReference type="Proteomes" id="UP001060261">
    <property type="component" value="Chromosome"/>
</dbReference>